<keyword evidence="2 3" id="KW-0067">ATP-binding</keyword>
<dbReference type="Gene3D" id="3.40.50.620">
    <property type="entry name" value="HUPs"/>
    <property type="match status" value="1"/>
</dbReference>
<keyword evidence="1 3" id="KW-0547">Nucleotide-binding</keyword>
<dbReference type="PANTHER" id="PTHR40599">
    <property type="entry name" value="[CITRATE [PRO-3S]-LYASE] LIGASE"/>
    <property type="match status" value="1"/>
</dbReference>
<dbReference type="SUPFAM" id="SSF52374">
    <property type="entry name" value="Nucleotidylyl transferase"/>
    <property type="match status" value="1"/>
</dbReference>
<dbReference type="RefSeq" id="WP_011054514.1">
    <property type="nucleotide sequence ID" value="NC_004070.1"/>
</dbReference>
<feature type="domain" description="N-acetyltransferase" evidence="4">
    <location>
        <begin position="1"/>
        <end position="140"/>
    </location>
</feature>
<dbReference type="PROSITE" id="PS51186">
    <property type="entry name" value="GNAT"/>
    <property type="match status" value="1"/>
</dbReference>
<dbReference type="InterPro" id="IPR013166">
    <property type="entry name" value="Citrate_lyase_ligase_C"/>
</dbReference>
<dbReference type="GO" id="GO:0005524">
    <property type="term" value="F:ATP binding"/>
    <property type="evidence" value="ECO:0007669"/>
    <property type="project" value="UniProtKB-UniRule"/>
</dbReference>
<evidence type="ECO:0000313" key="5">
    <source>
        <dbReference type="EMBL" id="AAM79444.1"/>
    </source>
</evidence>
<dbReference type="NCBIfam" id="TIGR00124">
    <property type="entry name" value="cit_ly_ligase"/>
    <property type="match status" value="1"/>
</dbReference>
<dbReference type="SUPFAM" id="SSF55729">
    <property type="entry name" value="Acyl-CoA N-acyltransferases (Nat)"/>
    <property type="match status" value="1"/>
</dbReference>
<proteinExistence type="predicted"/>
<dbReference type="CDD" id="cd02169">
    <property type="entry name" value="Citrate_lyase_ligase"/>
    <property type="match status" value="1"/>
</dbReference>
<dbReference type="Proteomes" id="UP000000564">
    <property type="component" value="Chromosome"/>
</dbReference>
<dbReference type="NCBIfam" id="TIGR00125">
    <property type="entry name" value="cyt_tran_rel"/>
    <property type="match status" value="1"/>
</dbReference>
<dbReference type="HOGENOM" id="CLU_063190_0_0_9"/>
<dbReference type="PANTHER" id="PTHR40599:SF1">
    <property type="entry name" value="[CITRATE [PRO-3S]-LYASE] LIGASE"/>
    <property type="match status" value="1"/>
</dbReference>
<dbReference type="InterPro" id="IPR016181">
    <property type="entry name" value="Acyl_CoA_acyltransferase"/>
</dbReference>
<keyword evidence="3 5" id="KW-0436">Ligase</keyword>
<dbReference type="InterPro" id="IPR004821">
    <property type="entry name" value="Cyt_trans-like"/>
</dbReference>
<evidence type="ECO:0000259" key="4">
    <source>
        <dbReference type="PROSITE" id="PS51186"/>
    </source>
</evidence>
<comment type="catalytic activity">
    <reaction evidence="3">
        <text>holo-[citrate lyase ACP] + acetate + ATP = acetyl-[citrate lyase ACP] + AMP + diphosphate</text>
        <dbReference type="Rhea" id="RHEA:23788"/>
        <dbReference type="Rhea" id="RHEA-COMP:10158"/>
        <dbReference type="Rhea" id="RHEA-COMP:13710"/>
        <dbReference type="ChEBI" id="CHEBI:30089"/>
        <dbReference type="ChEBI" id="CHEBI:30616"/>
        <dbReference type="ChEBI" id="CHEBI:33019"/>
        <dbReference type="ChEBI" id="CHEBI:82683"/>
        <dbReference type="ChEBI" id="CHEBI:137976"/>
        <dbReference type="ChEBI" id="CHEBI:456215"/>
        <dbReference type="EC" id="6.2.1.22"/>
    </reaction>
</comment>
<dbReference type="EC" id="6.2.1.22" evidence="3"/>
<evidence type="ECO:0000256" key="3">
    <source>
        <dbReference type="PIRNR" id="PIRNR005751"/>
    </source>
</evidence>
<dbReference type="Gene3D" id="3.40.630.30">
    <property type="match status" value="1"/>
</dbReference>
<dbReference type="Pfam" id="PF08218">
    <property type="entry name" value="Citrate_ly_lig"/>
    <property type="match status" value="1"/>
</dbReference>
<evidence type="ECO:0000313" key="6">
    <source>
        <dbReference type="Proteomes" id="UP000000564"/>
    </source>
</evidence>
<evidence type="ECO:0000256" key="2">
    <source>
        <dbReference type="ARBA" id="ARBA00022840"/>
    </source>
</evidence>
<dbReference type="GO" id="GO:0016747">
    <property type="term" value="F:acyltransferase activity, transferring groups other than amino-acyl groups"/>
    <property type="evidence" value="ECO:0007669"/>
    <property type="project" value="InterPro"/>
</dbReference>
<dbReference type="GO" id="GO:0008771">
    <property type="term" value="F:[citrate (pro-3S)-lyase] ligase activity"/>
    <property type="evidence" value="ECO:0007669"/>
    <property type="project" value="UniProtKB-EC"/>
</dbReference>
<accession>A0A0H2UUH8</accession>
<dbReference type="PIRSF" id="PIRSF005751">
    <property type="entry name" value="Acet_citr_lig"/>
    <property type="match status" value="1"/>
</dbReference>
<dbReference type="KEGG" id="spg:SpyM3_0837"/>
<dbReference type="SMART" id="SM00764">
    <property type="entry name" value="Citrate_ly_lig"/>
    <property type="match status" value="1"/>
</dbReference>
<comment type="function">
    <text evidence="3">Acetylation of prosthetic group (2-(5''-phosphoribosyl)-3'-dephosphocoenzyme-A) of the gamma subunit of citrate lyase.</text>
</comment>
<gene>
    <name evidence="5" type="primary">citC</name>
    <name evidence="5" type="ordered locus">SpyM3_0837</name>
</gene>
<dbReference type="InterPro" id="IPR014729">
    <property type="entry name" value="Rossmann-like_a/b/a_fold"/>
</dbReference>
<dbReference type="AlphaFoldDB" id="A0A0H2UUH8"/>
<protein>
    <recommendedName>
        <fullName evidence="3">[Citrate [pro-3S]-lyase] ligase</fullName>
        <ecNumber evidence="3">6.2.1.22</ecNumber>
    </recommendedName>
</protein>
<organism evidence="5 6">
    <name type="scientific">Streptococcus pyogenes serotype M3 (strain ATCC BAA-595 / MGAS315)</name>
    <dbReference type="NCBI Taxonomy" id="198466"/>
    <lineage>
        <taxon>Bacteria</taxon>
        <taxon>Bacillati</taxon>
        <taxon>Bacillota</taxon>
        <taxon>Bacilli</taxon>
        <taxon>Lactobacillales</taxon>
        <taxon>Streptococcaceae</taxon>
        <taxon>Streptococcus</taxon>
    </lineage>
</organism>
<sequence length="350" mass="39552">MPYYTISKVFPSDKTTMASVKDLLHQESIRLDAHLDYTCAIMNAQNDVIATGSYFGNSLRCLCVSSAYQGEGLLNRIVSHLIDEEYALGNYHLFVYTKTSSAAFFKDLGFTEIVHIDNHISFLENKKTGFQDYLMTLNKPEQTPGKVAAIVINANPFTLGHQFLVEKAARENDWVHLFMVSEDQSLVPFSVRKMLIQEGLRHLDNIIFHETGPYLISQATFPAYFQTEDNDVIKSQALLDTAIFLKIAQTLQITKRYVGEEPTSRVTAIYNEIMAEQLQQAGILLDILPRKAINQQQDPISASTARQALKDNDWDLLAKLLPKTSLDYFCSLEAQPIIKKIQATSSVKHY</sequence>
<evidence type="ECO:0000256" key="1">
    <source>
        <dbReference type="ARBA" id="ARBA00022741"/>
    </source>
</evidence>
<dbReference type="InterPro" id="IPR000182">
    <property type="entry name" value="GNAT_dom"/>
</dbReference>
<dbReference type="InterPro" id="IPR005216">
    <property type="entry name" value="Citrate_lyase_ligase"/>
</dbReference>
<dbReference type="EMBL" id="AE014074">
    <property type="protein sequence ID" value="AAM79444.1"/>
    <property type="molecule type" value="Genomic_DNA"/>
</dbReference>
<dbReference type="GO" id="GO:0016829">
    <property type="term" value="F:lyase activity"/>
    <property type="evidence" value="ECO:0007669"/>
    <property type="project" value="UniProtKB-KW"/>
</dbReference>
<reference evidence="5 6" key="1">
    <citation type="journal article" date="2002" name="Proc. Natl. Acad. Sci. U.S.A.">
        <title>Genome sequence of a serotype M3 strain of group A Streptococcus: phage-encoded toxins, the high-virulence phenotype, and clone emergence.</title>
        <authorList>
            <person name="Beres S.B."/>
            <person name="Sylva G.L."/>
            <person name="Barbian K.D."/>
            <person name="Lei B."/>
            <person name="Hoff J.S."/>
            <person name="Mammarella N.D."/>
            <person name="Liu M.Y."/>
            <person name="Smoot J.C."/>
            <person name="Porcella S.F."/>
            <person name="Parkins L.D."/>
            <person name="Campbell D.S."/>
            <person name="Smith T.M."/>
            <person name="McCormick J.K."/>
            <person name="Leung D.Y."/>
            <person name="Schlievert P.M."/>
            <person name="Musser J.M."/>
        </authorList>
    </citation>
    <scope>NUCLEOTIDE SEQUENCE [LARGE SCALE GENOMIC DNA]</scope>
    <source>
        <strain evidence="6">ATCC BAA-595 / MGAS315</strain>
    </source>
</reference>
<name>A0A0H2UUH8_STRP3</name>
<keyword evidence="5" id="KW-0456">Lyase</keyword>